<accession>A0A9P4HLZ4</accession>
<feature type="region of interest" description="Disordered" evidence="1">
    <location>
        <begin position="257"/>
        <end position="281"/>
    </location>
</feature>
<proteinExistence type="predicted"/>
<reference evidence="2" key="1">
    <citation type="journal article" date="2020" name="Stud. Mycol.">
        <title>101 Dothideomycetes genomes: a test case for predicting lifestyles and emergence of pathogens.</title>
        <authorList>
            <person name="Haridas S."/>
            <person name="Albert R."/>
            <person name="Binder M."/>
            <person name="Bloem J."/>
            <person name="Labutti K."/>
            <person name="Salamov A."/>
            <person name="Andreopoulos B."/>
            <person name="Baker S."/>
            <person name="Barry K."/>
            <person name="Bills G."/>
            <person name="Bluhm B."/>
            <person name="Cannon C."/>
            <person name="Castanera R."/>
            <person name="Culley D."/>
            <person name="Daum C."/>
            <person name="Ezra D."/>
            <person name="Gonzalez J."/>
            <person name="Henrissat B."/>
            <person name="Kuo A."/>
            <person name="Liang C."/>
            <person name="Lipzen A."/>
            <person name="Lutzoni F."/>
            <person name="Magnuson J."/>
            <person name="Mondo S."/>
            <person name="Nolan M."/>
            <person name="Ohm R."/>
            <person name="Pangilinan J."/>
            <person name="Park H.-J."/>
            <person name="Ramirez L."/>
            <person name="Alfaro M."/>
            <person name="Sun H."/>
            <person name="Tritt A."/>
            <person name="Yoshinaga Y."/>
            <person name="Zwiers L.-H."/>
            <person name="Turgeon B."/>
            <person name="Goodwin S."/>
            <person name="Spatafora J."/>
            <person name="Crous P."/>
            <person name="Grigoriev I."/>
        </authorList>
    </citation>
    <scope>NUCLEOTIDE SEQUENCE</scope>
    <source>
        <strain evidence="2">CBS 121410</strain>
    </source>
</reference>
<dbReference type="AlphaFoldDB" id="A0A9P4HLZ4"/>
<organism evidence="2 3">
    <name type="scientific">Saccharata proteae CBS 121410</name>
    <dbReference type="NCBI Taxonomy" id="1314787"/>
    <lineage>
        <taxon>Eukaryota</taxon>
        <taxon>Fungi</taxon>
        <taxon>Dikarya</taxon>
        <taxon>Ascomycota</taxon>
        <taxon>Pezizomycotina</taxon>
        <taxon>Dothideomycetes</taxon>
        <taxon>Dothideomycetes incertae sedis</taxon>
        <taxon>Botryosphaeriales</taxon>
        <taxon>Saccharataceae</taxon>
        <taxon>Saccharata</taxon>
    </lineage>
</organism>
<dbReference type="Proteomes" id="UP000799776">
    <property type="component" value="Unassembled WGS sequence"/>
</dbReference>
<feature type="compositionally biased region" description="Basic and acidic residues" evidence="1">
    <location>
        <begin position="121"/>
        <end position="131"/>
    </location>
</feature>
<gene>
    <name evidence="2" type="ORF">K490DRAFT_59951</name>
</gene>
<feature type="region of interest" description="Disordered" evidence="1">
    <location>
        <begin position="1"/>
        <end position="222"/>
    </location>
</feature>
<evidence type="ECO:0000256" key="1">
    <source>
        <dbReference type="SAM" id="MobiDB-lite"/>
    </source>
</evidence>
<feature type="compositionally biased region" description="Basic and acidic residues" evidence="1">
    <location>
        <begin position="162"/>
        <end position="177"/>
    </location>
</feature>
<protein>
    <submittedName>
        <fullName evidence="2">Uncharacterized protein</fullName>
    </submittedName>
</protein>
<feature type="compositionally biased region" description="Acidic residues" evidence="1">
    <location>
        <begin position="261"/>
        <end position="281"/>
    </location>
</feature>
<feature type="compositionally biased region" description="Basic residues" evidence="1">
    <location>
        <begin position="144"/>
        <end position="161"/>
    </location>
</feature>
<evidence type="ECO:0000313" key="2">
    <source>
        <dbReference type="EMBL" id="KAF2084069.1"/>
    </source>
</evidence>
<keyword evidence="3" id="KW-1185">Reference proteome</keyword>
<dbReference type="EMBL" id="ML978747">
    <property type="protein sequence ID" value="KAF2084069.1"/>
    <property type="molecule type" value="Genomic_DNA"/>
</dbReference>
<evidence type="ECO:0000313" key="3">
    <source>
        <dbReference type="Proteomes" id="UP000799776"/>
    </source>
</evidence>
<name>A0A9P4HLZ4_9PEZI</name>
<comment type="caution">
    <text evidence="2">The sequence shown here is derived from an EMBL/GenBank/DDBJ whole genome shotgun (WGS) entry which is preliminary data.</text>
</comment>
<feature type="region of interest" description="Disordered" evidence="1">
    <location>
        <begin position="581"/>
        <end position="605"/>
    </location>
</feature>
<sequence length="605" mass="65939">MAGSKRPAGKRPLSAEPTRERLPRAAKRPALAEPEDAPPAKKQTKKATASKTATKENAPAKSRKKTTKVSEPDESEDDHHEVKSTRARTRSQTPHAPQEIKTEDGVEVDGGVPTGPEDADVDHTKGQEKAAKKAKGKTAQAATRSKKAPKAKAAAKPRQTRGKKEEKSADEVTREPALEESAAAEGRSSHSASPPNTKRKALIDDLAEGEGQRQPKKVRFADAEEAIATPAGAPSPVEEAATNEPAADTANIAEEASADISADDDDNTSEEVSDDVAVEAPEDNKPEFFELFCGPEEVNFTIPAIHMLSSGVARRQTSLDPGNSNIILPLASPASVQDYIEYKSRSSYGIIDPHDQSWTPSRLTNLYLLAVLLDDVSLRDTVLTTLVLVNKLINNNAEDTREWEISPATVKHIFSITTTDHAARGYWVDVLSRYPNIEEIVEQTGTGVWGDEFISALNKARHGRTAGVVFNARHEPLKTSQVAWKPAYEGTVREICIDYHDHDKYGMPCAHRINLKRKNECDMPPEKDDITFFFLLPDKVNGDDDVEMTEDEDEDDIHYNIPLQLPLAQRLGIHSHACTEACSDGESSASSSNGSENGGDDDEEL</sequence>
<feature type="compositionally biased region" description="Low complexity" evidence="1">
    <location>
        <begin position="584"/>
        <end position="595"/>
    </location>
</feature>